<evidence type="ECO:0000256" key="1">
    <source>
        <dbReference type="SAM" id="SignalP"/>
    </source>
</evidence>
<dbReference type="PROSITE" id="PS51257">
    <property type="entry name" value="PROKAR_LIPOPROTEIN"/>
    <property type="match status" value="1"/>
</dbReference>
<protein>
    <recommendedName>
        <fullName evidence="2">SCP domain-containing protein</fullName>
    </recommendedName>
</protein>
<evidence type="ECO:0000313" key="4">
    <source>
        <dbReference type="Proteomes" id="UP000321306"/>
    </source>
</evidence>
<feature type="domain" description="SCP" evidence="2">
    <location>
        <begin position="56"/>
        <end position="180"/>
    </location>
</feature>
<dbReference type="RefSeq" id="WP_146891117.1">
    <property type="nucleotide sequence ID" value="NZ_BJXB01000044.1"/>
</dbReference>
<comment type="caution">
    <text evidence="3">The sequence shown here is derived from an EMBL/GenBank/DDBJ whole genome shotgun (WGS) entry which is preliminary data.</text>
</comment>
<feature type="chain" id="PRO_5021844674" description="SCP domain-containing protein" evidence="1">
    <location>
        <begin position="25"/>
        <end position="187"/>
    </location>
</feature>
<feature type="signal peptide" evidence="1">
    <location>
        <begin position="1"/>
        <end position="24"/>
    </location>
</feature>
<keyword evidence="1" id="KW-0732">Signal</keyword>
<accession>A0A511NB50</accession>
<keyword evidence="4" id="KW-1185">Reference proteome</keyword>
<dbReference type="OrthoDB" id="9783944at2"/>
<proteinExistence type="predicted"/>
<gene>
    <name evidence="3" type="ORF">DC3_54520</name>
</gene>
<name>A0A511NB50_DEIC1</name>
<dbReference type="Pfam" id="PF00188">
    <property type="entry name" value="CAP"/>
    <property type="match status" value="1"/>
</dbReference>
<dbReference type="PANTHER" id="PTHR31157:SF1">
    <property type="entry name" value="SCP DOMAIN-CONTAINING PROTEIN"/>
    <property type="match status" value="1"/>
</dbReference>
<dbReference type="SUPFAM" id="SSF55797">
    <property type="entry name" value="PR-1-like"/>
    <property type="match status" value="1"/>
</dbReference>
<dbReference type="EMBL" id="BJXB01000044">
    <property type="protein sequence ID" value="GEM49817.1"/>
    <property type="molecule type" value="Genomic_DNA"/>
</dbReference>
<dbReference type="InterPro" id="IPR035940">
    <property type="entry name" value="CAP_sf"/>
</dbReference>
<dbReference type="CDD" id="cd05379">
    <property type="entry name" value="CAP_bacterial"/>
    <property type="match status" value="1"/>
</dbReference>
<dbReference type="InterPro" id="IPR014044">
    <property type="entry name" value="CAP_dom"/>
</dbReference>
<evidence type="ECO:0000313" key="3">
    <source>
        <dbReference type="EMBL" id="GEM49817.1"/>
    </source>
</evidence>
<evidence type="ECO:0000259" key="2">
    <source>
        <dbReference type="Pfam" id="PF00188"/>
    </source>
</evidence>
<dbReference type="Proteomes" id="UP000321306">
    <property type="component" value="Unassembled WGS sequence"/>
</dbReference>
<sequence>MLKRAFLCAGLMVLLAVSCNQVSSDPLNNPETGITTIPVQDSISSMATATINSQILTLVNQARATARKCGTTSYAAAPALKLNTLLTNAAQLHSQDMASKNFFSHTGSNGSSPFARITAQGYRWSTAGENIAAGYGTAQAVVSGWLTSPGHCANIMNPRFKELGVGYAYSSTSTYKHYWTNTFAAPY</sequence>
<reference evidence="3 4" key="1">
    <citation type="submission" date="2019-07" db="EMBL/GenBank/DDBJ databases">
        <title>Whole genome shotgun sequence of Deinococcus cellulosilyticus NBRC 106333.</title>
        <authorList>
            <person name="Hosoyama A."/>
            <person name="Uohara A."/>
            <person name="Ohji S."/>
            <person name="Ichikawa N."/>
        </authorList>
    </citation>
    <scope>NUCLEOTIDE SEQUENCE [LARGE SCALE GENOMIC DNA]</scope>
    <source>
        <strain evidence="3 4">NBRC 106333</strain>
    </source>
</reference>
<dbReference type="Gene3D" id="3.40.33.10">
    <property type="entry name" value="CAP"/>
    <property type="match status" value="1"/>
</dbReference>
<dbReference type="PANTHER" id="PTHR31157">
    <property type="entry name" value="SCP DOMAIN-CONTAINING PROTEIN"/>
    <property type="match status" value="1"/>
</dbReference>
<organism evidence="3 4">
    <name type="scientific">Deinococcus cellulosilyticus (strain DSM 18568 / NBRC 106333 / KACC 11606 / 5516J-15)</name>
    <dbReference type="NCBI Taxonomy" id="1223518"/>
    <lineage>
        <taxon>Bacteria</taxon>
        <taxon>Thermotogati</taxon>
        <taxon>Deinococcota</taxon>
        <taxon>Deinococci</taxon>
        <taxon>Deinococcales</taxon>
        <taxon>Deinococcaceae</taxon>
        <taxon>Deinococcus</taxon>
    </lineage>
</organism>
<dbReference type="AlphaFoldDB" id="A0A511NB50"/>